<keyword evidence="3" id="KW-1185">Reference proteome</keyword>
<sequence length="143" mass="15577">MKLRSNAVDIDGGCRSICDCVRLRGVNDQDRVAYTFLHDPDDKSSYQRITYGELLERVIAFSARLEQAAMPGDRAIVLYPPGIDYIVAFSCRKTVPVPPLHRRHRGAGQNAEDFQREGPATPRSPIAGASGDGGVGAVDATFE</sequence>
<dbReference type="GeneID" id="76463737"/>
<evidence type="ECO:0000313" key="3">
    <source>
        <dbReference type="Proteomes" id="UP000000374"/>
    </source>
</evidence>
<dbReference type="OrthoDB" id="514597at2"/>
<dbReference type="eggNOG" id="COG0318">
    <property type="taxonomic scope" value="Bacteria"/>
</dbReference>
<evidence type="ECO:0000313" key="2">
    <source>
        <dbReference type="EMBL" id="ABM59477.1"/>
    </source>
</evidence>
<proteinExistence type="predicted"/>
<dbReference type="HOGENOM" id="CLU_1805379_0_0_4"/>
<dbReference type="KEGG" id="vei:Veis_3765"/>
<evidence type="ECO:0000256" key="1">
    <source>
        <dbReference type="SAM" id="MobiDB-lite"/>
    </source>
</evidence>
<reference evidence="3" key="1">
    <citation type="submission" date="2006-12" db="EMBL/GenBank/DDBJ databases">
        <title>Complete sequence of chromosome 1 of Verminephrobacter eiseniae EF01-2.</title>
        <authorList>
            <person name="Copeland A."/>
            <person name="Lucas S."/>
            <person name="Lapidus A."/>
            <person name="Barry K."/>
            <person name="Detter J.C."/>
            <person name="Glavina del Rio T."/>
            <person name="Dalin E."/>
            <person name="Tice H."/>
            <person name="Pitluck S."/>
            <person name="Chertkov O."/>
            <person name="Brettin T."/>
            <person name="Bruce D."/>
            <person name="Han C."/>
            <person name="Tapia R."/>
            <person name="Gilna P."/>
            <person name="Schmutz J."/>
            <person name="Larimer F."/>
            <person name="Land M."/>
            <person name="Hauser L."/>
            <person name="Kyrpides N."/>
            <person name="Kim E."/>
            <person name="Stahl D."/>
            <person name="Richardson P."/>
        </authorList>
    </citation>
    <scope>NUCLEOTIDE SEQUENCE [LARGE SCALE GENOMIC DNA]</scope>
    <source>
        <strain evidence="3">EF01-2</strain>
    </source>
</reference>
<dbReference type="InterPro" id="IPR042099">
    <property type="entry name" value="ANL_N_sf"/>
</dbReference>
<feature type="region of interest" description="Disordered" evidence="1">
    <location>
        <begin position="100"/>
        <end position="143"/>
    </location>
</feature>
<dbReference type="AlphaFoldDB" id="A1WPC0"/>
<name>A1WPC0_VEREI</name>
<dbReference type="RefSeq" id="WP_011811466.1">
    <property type="nucleotide sequence ID" value="NC_008786.1"/>
</dbReference>
<dbReference type="SUPFAM" id="SSF56801">
    <property type="entry name" value="Acetyl-CoA synthetase-like"/>
    <property type="match status" value="1"/>
</dbReference>
<evidence type="ECO:0008006" key="4">
    <source>
        <dbReference type="Google" id="ProtNLM"/>
    </source>
</evidence>
<dbReference type="Gene3D" id="3.40.50.12780">
    <property type="entry name" value="N-terminal domain of ligase-like"/>
    <property type="match status" value="1"/>
</dbReference>
<dbReference type="STRING" id="391735.Veis_3765"/>
<accession>A1WPC0</accession>
<dbReference type="Proteomes" id="UP000000374">
    <property type="component" value="Chromosome"/>
</dbReference>
<organism evidence="2 3">
    <name type="scientific">Verminephrobacter eiseniae (strain EF01-2)</name>
    <dbReference type="NCBI Taxonomy" id="391735"/>
    <lineage>
        <taxon>Bacteria</taxon>
        <taxon>Pseudomonadati</taxon>
        <taxon>Pseudomonadota</taxon>
        <taxon>Betaproteobacteria</taxon>
        <taxon>Burkholderiales</taxon>
        <taxon>Comamonadaceae</taxon>
        <taxon>Verminephrobacter</taxon>
    </lineage>
</organism>
<gene>
    <name evidence="2" type="ordered locus">Veis_3765</name>
</gene>
<protein>
    <recommendedName>
        <fullName evidence="4">AMP-dependent synthetase/ligase domain-containing protein</fullName>
    </recommendedName>
</protein>
<dbReference type="EMBL" id="CP000542">
    <property type="protein sequence ID" value="ABM59477.1"/>
    <property type="molecule type" value="Genomic_DNA"/>
</dbReference>